<feature type="transmembrane region" description="Helical" evidence="1">
    <location>
        <begin position="89"/>
        <end position="108"/>
    </location>
</feature>
<feature type="transmembrane region" description="Helical" evidence="1">
    <location>
        <begin position="12"/>
        <end position="36"/>
    </location>
</feature>
<feature type="transmembrane region" description="Helical" evidence="1">
    <location>
        <begin position="218"/>
        <end position="236"/>
    </location>
</feature>
<feature type="transmembrane region" description="Helical" evidence="1">
    <location>
        <begin position="179"/>
        <end position="198"/>
    </location>
</feature>
<reference evidence="2" key="2">
    <citation type="submission" date="2023-04" db="EMBL/GenBank/DDBJ databases">
        <title>'Rhodoalgimonas zhirmunskyi' gen. nov., isolated from a red alga.</title>
        <authorList>
            <person name="Nedashkovskaya O.I."/>
            <person name="Otstavnykh N.Y."/>
            <person name="Bystritskaya E.P."/>
            <person name="Balabanova L.A."/>
            <person name="Isaeva M.P."/>
        </authorList>
    </citation>
    <scope>NUCLEOTIDE SEQUENCE</scope>
    <source>
        <strain evidence="2">10Alg 79</strain>
    </source>
</reference>
<dbReference type="EMBL" id="JANFFA010000003">
    <property type="protein sequence ID" value="MDQ2095128.1"/>
    <property type="molecule type" value="Genomic_DNA"/>
</dbReference>
<protein>
    <submittedName>
        <fullName evidence="2">NnrS family protein</fullName>
    </submittedName>
</protein>
<dbReference type="Proteomes" id="UP001227162">
    <property type="component" value="Unassembled WGS sequence"/>
</dbReference>
<accession>A0AAJ1UC27</accession>
<keyword evidence="1" id="KW-1133">Transmembrane helix</keyword>
<feature type="transmembrane region" description="Helical" evidence="1">
    <location>
        <begin position="300"/>
        <end position="319"/>
    </location>
</feature>
<dbReference type="Pfam" id="PF05940">
    <property type="entry name" value="NnrS"/>
    <property type="match status" value="1"/>
</dbReference>
<reference evidence="2" key="1">
    <citation type="submission" date="2022-07" db="EMBL/GenBank/DDBJ databases">
        <authorList>
            <person name="Otstavnykh N."/>
            <person name="Isaeva M."/>
            <person name="Bystritskaya E."/>
        </authorList>
    </citation>
    <scope>NUCLEOTIDE SEQUENCE</scope>
    <source>
        <strain evidence="2">10Alg 79</strain>
    </source>
</reference>
<evidence type="ECO:0000313" key="2">
    <source>
        <dbReference type="EMBL" id="MDQ2095128.1"/>
    </source>
</evidence>
<proteinExistence type="predicted"/>
<dbReference type="RefSeq" id="WP_317626730.1">
    <property type="nucleotide sequence ID" value="NZ_JANFFA010000003.1"/>
</dbReference>
<gene>
    <name evidence="2" type="ORF">NOI20_13475</name>
</gene>
<feature type="transmembrane region" description="Helical" evidence="1">
    <location>
        <begin position="114"/>
        <end position="133"/>
    </location>
</feature>
<dbReference type="AlphaFoldDB" id="A0AAJ1UC27"/>
<keyword evidence="1" id="KW-0812">Transmembrane</keyword>
<feature type="transmembrane region" description="Helical" evidence="1">
    <location>
        <begin position="272"/>
        <end position="294"/>
    </location>
</feature>
<evidence type="ECO:0000313" key="3">
    <source>
        <dbReference type="Proteomes" id="UP001227162"/>
    </source>
</evidence>
<feature type="transmembrane region" description="Helical" evidence="1">
    <location>
        <begin position="145"/>
        <end position="167"/>
    </location>
</feature>
<name>A0AAJ1UC27_9RHOB</name>
<keyword evidence="1" id="KW-0472">Membrane</keyword>
<keyword evidence="3" id="KW-1185">Reference proteome</keyword>
<dbReference type="InterPro" id="IPR010266">
    <property type="entry name" value="NnrS"/>
</dbReference>
<feature type="transmembrane region" description="Helical" evidence="1">
    <location>
        <begin position="242"/>
        <end position="260"/>
    </location>
</feature>
<comment type="caution">
    <text evidence="2">The sequence shown here is derived from an EMBL/GenBank/DDBJ whole genome shotgun (WGS) entry which is preliminary data.</text>
</comment>
<feature type="transmembrane region" description="Helical" evidence="1">
    <location>
        <begin position="359"/>
        <end position="381"/>
    </location>
</feature>
<feature type="transmembrane region" description="Helical" evidence="1">
    <location>
        <begin position="56"/>
        <end position="77"/>
    </location>
</feature>
<evidence type="ECO:0000256" key="1">
    <source>
        <dbReference type="SAM" id="Phobius"/>
    </source>
</evidence>
<sequence>MTPLKRLFSAGYRVFFLLAGLFAIVSMIVWEGWLAIHAGGGMVSDMPFAMAPHLWHAHELIFGYGSVAIAGFLMTAAPNWTKSKGAGGLFYFAMSALWLAGRMGLWWSGSLSPVLVAALDLAFLPLVAGRILAMLLARPKPQQMILLALISLIWVSNLMVHLEWIGLTDDTVWSGLRGGLLALAALIVILGGRVTPAFTRNAMRRTGRETGLPRDKRALAIAAIGTAIGATLAMLAGLPDDITGLLALVAGAAALGRLLLWQGLWTWRQPILWTLHLSYATVALGLMALGSAMLGIGSEVAALHILGIGGVGGMTVSVMSRAAIGHSGRELVAPGGLVIAYALVPLATLARFAGSAFPAFYYPGVLLAGGLWIALFTFYVATLWPVFWGVKEPAGNGATA</sequence>
<feature type="transmembrane region" description="Helical" evidence="1">
    <location>
        <begin position="331"/>
        <end position="353"/>
    </location>
</feature>
<organism evidence="2 3">
    <name type="scientific">Rhodalgimonas zhirmunskyi</name>
    <dbReference type="NCBI Taxonomy" id="2964767"/>
    <lineage>
        <taxon>Bacteria</taxon>
        <taxon>Pseudomonadati</taxon>
        <taxon>Pseudomonadota</taxon>
        <taxon>Alphaproteobacteria</taxon>
        <taxon>Rhodobacterales</taxon>
        <taxon>Roseobacteraceae</taxon>
        <taxon>Rhodalgimonas</taxon>
    </lineage>
</organism>